<reference evidence="1 2" key="1">
    <citation type="submission" date="2020-08" db="EMBL/GenBank/DDBJ databases">
        <title>Novel species isolated from subtropical streams in China.</title>
        <authorList>
            <person name="Lu H."/>
        </authorList>
    </citation>
    <scope>NUCLEOTIDE SEQUENCE [LARGE SCALE GENOMIC DNA]</scope>
    <source>
        <strain evidence="1 2">NL8W</strain>
    </source>
</reference>
<dbReference type="RefSeq" id="WP_186956817.1">
    <property type="nucleotide sequence ID" value="NZ_JACOFX010000024.1"/>
</dbReference>
<organism evidence="1 2">
    <name type="scientific">Undibacterium umbellatum</name>
    <dbReference type="NCBI Taxonomy" id="2762300"/>
    <lineage>
        <taxon>Bacteria</taxon>
        <taxon>Pseudomonadati</taxon>
        <taxon>Pseudomonadota</taxon>
        <taxon>Betaproteobacteria</taxon>
        <taxon>Burkholderiales</taxon>
        <taxon>Oxalobacteraceae</taxon>
        <taxon>Undibacterium</taxon>
    </lineage>
</organism>
<dbReference type="EMBL" id="JACOFX010000024">
    <property type="protein sequence ID" value="MBC3911104.1"/>
    <property type="molecule type" value="Genomic_DNA"/>
</dbReference>
<name>A0ABR6ZH96_9BURK</name>
<dbReference type="Gene3D" id="3.40.50.300">
    <property type="entry name" value="P-loop containing nucleotide triphosphate hydrolases"/>
    <property type="match status" value="1"/>
</dbReference>
<gene>
    <name evidence="1" type="ORF">H8L47_26375</name>
</gene>
<comment type="caution">
    <text evidence="1">The sequence shown here is derived from an EMBL/GenBank/DDBJ whole genome shotgun (WGS) entry which is preliminary data.</text>
</comment>
<sequence>MNQIHMVLQGKGGVGKSLIAALIAQKLIDDAEVRLPGDVLCIDTDPVNATFAGYKFFDVVQAEILDGNADINKRMFDRLIEAVACSDKVSVVDNGSTSFLPLSSYMAENAVIPMLEEMGKEVIIHSVLTGGQAMEDTISGLTSVLRKQPAKVVVWQNEYFGQVVRDGRPFVESKLYDQFHQKILGVVTLRKLNQDTAARDMEIMISHRLTFKEAMESPLFTLMPRHRLLSIKKEIFNQLEAIGI</sequence>
<dbReference type="SUPFAM" id="SSF52540">
    <property type="entry name" value="P-loop containing nucleoside triphosphate hydrolases"/>
    <property type="match status" value="1"/>
</dbReference>
<accession>A0ABR6ZH96</accession>
<proteinExistence type="predicted"/>
<protein>
    <submittedName>
        <fullName evidence="1">Conjugal transfer protein TraL</fullName>
    </submittedName>
</protein>
<keyword evidence="2" id="KW-1185">Reference proteome</keyword>
<evidence type="ECO:0000313" key="1">
    <source>
        <dbReference type="EMBL" id="MBC3911104.1"/>
    </source>
</evidence>
<dbReference type="InterPro" id="IPR027417">
    <property type="entry name" value="P-loop_NTPase"/>
</dbReference>
<dbReference type="Proteomes" id="UP000646911">
    <property type="component" value="Unassembled WGS sequence"/>
</dbReference>
<evidence type="ECO:0000313" key="2">
    <source>
        <dbReference type="Proteomes" id="UP000646911"/>
    </source>
</evidence>